<dbReference type="EMBL" id="VRYZ01000006">
    <property type="protein sequence ID" value="TXS90465.1"/>
    <property type="molecule type" value="Genomic_DNA"/>
</dbReference>
<gene>
    <name evidence="4" type="ORF">FVW59_14075</name>
</gene>
<dbReference type="PANTHER" id="PTHR10605:SF56">
    <property type="entry name" value="BIFUNCTIONAL HEPARAN SULFATE N-DEACETYLASE_N-SULFOTRANSFERASE"/>
    <property type="match status" value="1"/>
</dbReference>
<dbReference type="Pfam" id="PF00685">
    <property type="entry name" value="Sulfotransfer_1"/>
    <property type="match status" value="1"/>
</dbReference>
<accession>A0A5C8ZQ50</accession>
<evidence type="ECO:0000313" key="4">
    <source>
        <dbReference type="EMBL" id="TXS90465.1"/>
    </source>
</evidence>
<reference evidence="4 5" key="1">
    <citation type="submission" date="2019-08" db="EMBL/GenBank/DDBJ databases">
        <title>Parahaliea maris sp. nov., isolated from the surface seawater.</title>
        <authorList>
            <person name="Liu Y."/>
        </authorList>
    </citation>
    <scope>NUCLEOTIDE SEQUENCE [LARGE SCALE GENOMIC DNA]</scope>
    <source>
        <strain evidence="4 5">S2-26</strain>
    </source>
</reference>
<dbReference type="AlphaFoldDB" id="A0A5C8ZQ50"/>
<keyword evidence="1 4" id="KW-0808">Transferase</keyword>
<evidence type="ECO:0000256" key="2">
    <source>
        <dbReference type="ARBA" id="ARBA00023180"/>
    </source>
</evidence>
<dbReference type="Gene3D" id="3.40.50.300">
    <property type="entry name" value="P-loop containing nucleotide triphosphate hydrolases"/>
    <property type="match status" value="1"/>
</dbReference>
<dbReference type="SUPFAM" id="SSF52540">
    <property type="entry name" value="P-loop containing nucleoside triphosphate hydrolases"/>
    <property type="match status" value="1"/>
</dbReference>
<dbReference type="PANTHER" id="PTHR10605">
    <property type="entry name" value="HEPARAN SULFATE SULFOTRANSFERASE"/>
    <property type="match status" value="1"/>
</dbReference>
<comment type="caution">
    <text evidence="4">The sequence shown here is derived from an EMBL/GenBank/DDBJ whole genome shotgun (WGS) entry which is preliminary data.</text>
</comment>
<sequence>MSYFIIGGTEKAGTTSVFEYLAMHPGVRPSQRKETDYFRQPNCSEQGYRALFSPGSADQVCMEASPGYLGLARDVAPRIDATLSGCRLLFILRDPVERLQSSYRFHRSRFFIPQWLGIDDYVQLCMAYDEGRIALADTPFDNSWFLDVLPAGRYAEHLQHYFDHFGDRVMLLDFDQLNREPDTVMQRIAGALDLDAGFYRDFEFFRANATFQGKHHWLHARSMKLNHCLEPLLRRYPRLKRRIVALYRRVNGAGLPEDSTLSQTSVNQLRDYYARDVERVRQLLRATGTPTIHWRHFHAA</sequence>
<dbReference type="OrthoDB" id="9075305at2"/>
<evidence type="ECO:0000256" key="1">
    <source>
        <dbReference type="ARBA" id="ARBA00022679"/>
    </source>
</evidence>
<organism evidence="4 5">
    <name type="scientific">Parahaliea aestuarii</name>
    <dbReference type="NCBI Taxonomy" id="1852021"/>
    <lineage>
        <taxon>Bacteria</taxon>
        <taxon>Pseudomonadati</taxon>
        <taxon>Pseudomonadota</taxon>
        <taxon>Gammaproteobacteria</taxon>
        <taxon>Cellvibrionales</taxon>
        <taxon>Halieaceae</taxon>
        <taxon>Parahaliea</taxon>
    </lineage>
</organism>
<dbReference type="RefSeq" id="WP_148064991.1">
    <property type="nucleotide sequence ID" value="NZ_VRYZ01000006.1"/>
</dbReference>
<name>A0A5C8ZQ50_9GAMM</name>
<dbReference type="InterPro" id="IPR037359">
    <property type="entry name" value="NST/OST"/>
</dbReference>
<proteinExistence type="predicted"/>
<dbReference type="InterPro" id="IPR027417">
    <property type="entry name" value="P-loop_NTPase"/>
</dbReference>
<evidence type="ECO:0000313" key="5">
    <source>
        <dbReference type="Proteomes" id="UP000321933"/>
    </source>
</evidence>
<dbReference type="Proteomes" id="UP000321933">
    <property type="component" value="Unassembled WGS sequence"/>
</dbReference>
<evidence type="ECO:0000259" key="3">
    <source>
        <dbReference type="Pfam" id="PF00685"/>
    </source>
</evidence>
<dbReference type="GO" id="GO:0008146">
    <property type="term" value="F:sulfotransferase activity"/>
    <property type="evidence" value="ECO:0007669"/>
    <property type="project" value="InterPro"/>
</dbReference>
<keyword evidence="2" id="KW-0325">Glycoprotein</keyword>
<feature type="domain" description="Sulfotransferase" evidence="3">
    <location>
        <begin position="4"/>
        <end position="195"/>
    </location>
</feature>
<dbReference type="InterPro" id="IPR000863">
    <property type="entry name" value="Sulfotransferase_dom"/>
</dbReference>
<keyword evidence="5" id="KW-1185">Reference proteome</keyword>
<protein>
    <submittedName>
        <fullName evidence="4">Sulfotransferase domain-containing protein</fullName>
    </submittedName>
</protein>